<dbReference type="SUPFAM" id="SSF81606">
    <property type="entry name" value="PP2C-like"/>
    <property type="match status" value="1"/>
</dbReference>
<accession>A0A5E7BHA8</accession>
<reference evidence="1 2" key="1">
    <citation type="submission" date="2019-09" db="EMBL/GenBank/DDBJ databases">
        <authorList>
            <person name="Chandra G."/>
            <person name="Truman W A."/>
        </authorList>
    </citation>
    <scope>NUCLEOTIDE SEQUENCE [LARGE SCALE GENOMIC DNA]</scope>
    <source>
        <strain evidence="1">PS691</strain>
    </source>
</reference>
<dbReference type="EMBL" id="CABVHQ010000009">
    <property type="protein sequence ID" value="VVN84841.1"/>
    <property type="molecule type" value="Genomic_DNA"/>
</dbReference>
<sequence length="244" mass="26747">MVSANNSFVTVLPKCVKEISRVPSHRLMTFQGTRTADNRDHAGFASQGDFHLYLIADGSSTSAKSGELAYALVRYMETGFSELNEDLLKAAGAEAMLLELLSGARHALVSQYKVACVSYLIVVLGPEVITVIHGGDCCFGRRAREGSIEWLTAPHCQPNWRGDLAHEVIARDVGRHRLTRSFSGRRELDPCISRFDLQPGSRWLLASDGFWADLPTDIQLASLEAGAIEDPSGDDDITCIEIRP</sequence>
<dbReference type="Gene3D" id="3.60.40.10">
    <property type="entry name" value="PPM-type phosphatase domain"/>
    <property type="match status" value="1"/>
</dbReference>
<gene>
    <name evidence="1" type="ORF">PS691_01382</name>
</gene>
<evidence type="ECO:0008006" key="3">
    <source>
        <dbReference type="Google" id="ProtNLM"/>
    </source>
</evidence>
<name>A0A5E7BHA8_PSEFL</name>
<protein>
    <recommendedName>
        <fullName evidence="3">Serine/threonine protein phosphatase</fullName>
    </recommendedName>
</protein>
<dbReference type="Proteomes" id="UP000337909">
    <property type="component" value="Unassembled WGS sequence"/>
</dbReference>
<proteinExistence type="predicted"/>
<dbReference type="AlphaFoldDB" id="A0A5E7BHA8"/>
<evidence type="ECO:0000313" key="1">
    <source>
        <dbReference type="EMBL" id="VVN84841.1"/>
    </source>
</evidence>
<dbReference type="InterPro" id="IPR036457">
    <property type="entry name" value="PPM-type-like_dom_sf"/>
</dbReference>
<evidence type="ECO:0000313" key="2">
    <source>
        <dbReference type="Proteomes" id="UP000337909"/>
    </source>
</evidence>
<organism evidence="1 2">
    <name type="scientific">Pseudomonas fluorescens</name>
    <dbReference type="NCBI Taxonomy" id="294"/>
    <lineage>
        <taxon>Bacteria</taxon>
        <taxon>Pseudomonadati</taxon>
        <taxon>Pseudomonadota</taxon>
        <taxon>Gammaproteobacteria</taxon>
        <taxon>Pseudomonadales</taxon>
        <taxon>Pseudomonadaceae</taxon>
        <taxon>Pseudomonas</taxon>
    </lineage>
</organism>